<dbReference type="EMBL" id="JH432127">
    <property type="status" value="NOT_ANNOTATED_CDS"/>
    <property type="molecule type" value="Genomic_DNA"/>
</dbReference>
<keyword evidence="1" id="KW-0812">Transmembrane</keyword>
<name>T1JER1_STRMM</name>
<protein>
    <submittedName>
        <fullName evidence="2">Uncharacterized protein</fullName>
    </submittedName>
</protein>
<keyword evidence="3" id="KW-1185">Reference proteome</keyword>
<dbReference type="EnsemblMetazoa" id="SMAR012313-RA">
    <property type="protein sequence ID" value="SMAR012313-PA"/>
    <property type="gene ID" value="SMAR012313"/>
</dbReference>
<sequence>MKLQVVILEMMVNGILFYCFTRMVKFFFFCCTLKIGFYSVSLTYFGTKIPLLLSPLTLIERGRQMVNDESVKLGVIRKIEILGSKIENLGRKIDILGRKTDFLDLFKFLFLRLTTNDFQQDLFGP</sequence>
<dbReference type="AlphaFoldDB" id="T1JER1"/>
<evidence type="ECO:0000313" key="2">
    <source>
        <dbReference type="EnsemblMetazoa" id="SMAR012313-PA"/>
    </source>
</evidence>
<organism evidence="2 3">
    <name type="scientific">Strigamia maritima</name>
    <name type="common">European centipede</name>
    <name type="synonym">Geophilus maritimus</name>
    <dbReference type="NCBI Taxonomy" id="126957"/>
    <lineage>
        <taxon>Eukaryota</taxon>
        <taxon>Metazoa</taxon>
        <taxon>Ecdysozoa</taxon>
        <taxon>Arthropoda</taxon>
        <taxon>Myriapoda</taxon>
        <taxon>Chilopoda</taxon>
        <taxon>Pleurostigmophora</taxon>
        <taxon>Geophilomorpha</taxon>
        <taxon>Linotaeniidae</taxon>
        <taxon>Strigamia</taxon>
    </lineage>
</organism>
<reference evidence="2" key="2">
    <citation type="submission" date="2015-02" db="UniProtKB">
        <authorList>
            <consortium name="EnsemblMetazoa"/>
        </authorList>
    </citation>
    <scope>IDENTIFICATION</scope>
</reference>
<keyword evidence="1" id="KW-1133">Transmembrane helix</keyword>
<evidence type="ECO:0000313" key="3">
    <source>
        <dbReference type="Proteomes" id="UP000014500"/>
    </source>
</evidence>
<evidence type="ECO:0000256" key="1">
    <source>
        <dbReference type="SAM" id="Phobius"/>
    </source>
</evidence>
<reference evidence="3" key="1">
    <citation type="submission" date="2011-05" db="EMBL/GenBank/DDBJ databases">
        <authorList>
            <person name="Richards S.R."/>
            <person name="Qu J."/>
            <person name="Jiang H."/>
            <person name="Jhangiani S.N."/>
            <person name="Agravi P."/>
            <person name="Goodspeed R."/>
            <person name="Gross S."/>
            <person name="Mandapat C."/>
            <person name="Jackson L."/>
            <person name="Mathew T."/>
            <person name="Pu L."/>
            <person name="Thornton R."/>
            <person name="Saada N."/>
            <person name="Wilczek-Boney K.B."/>
            <person name="Lee S."/>
            <person name="Kovar C."/>
            <person name="Wu Y."/>
            <person name="Scherer S.E."/>
            <person name="Worley K.C."/>
            <person name="Muzny D.M."/>
            <person name="Gibbs R."/>
        </authorList>
    </citation>
    <scope>NUCLEOTIDE SEQUENCE</scope>
    <source>
        <strain evidence="3">Brora</strain>
    </source>
</reference>
<proteinExistence type="predicted"/>
<dbReference type="Proteomes" id="UP000014500">
    <property type="component" value="Unassembled WGS sequence"/>
</dbReference>
<dbReference type="HOGENOM" id="CLU_1995470_0_0_1"/>
<feature type="transmembrane region" description="Helical" evidence="1">
    <location>
        <begin position="26"/>
        <end position="45"/>
    </location>
</feature>
<accession>T1JER1</accession>
<keyword evidence="1" id="KW-0472">Membrane</keyword>